<evidence type="ECO:0000256" key="1">
    <source>
        <dbReference type="ARBA" id="ARBA00022573"/>
    </source>
</evidence>
<dbReference type="GO" id="GO:0019251">
    <property type="term" value="P:anaerobic cobalamin biosynthetic process"/>
    <property type="evidence" value="ECO:0007669"/>
    <property type="project" value="UniProtKB-UniRule"/>
</dbReference>
<protein>
    <recommendedName>
        <fullName evidence="5">Cobalt-precorrin-5B C(1)-methyltransferase</fullName>
        <ecNumber evidence="5">2.1.1.195</ecNumber>
    </recommendedName>
    <alternativeName>
        <fullName evidence="5">Cobalt-precorrin-6A synthase</fullName>
    </alternativeName>
</protein>
<name>A0A9D1ADC5_9FIRM</name>
<dbReference type="Gene3D" id="3.40.50.1240">
    <property type="entry name" value="Phosphoglycerate mutase-like"/>
    <property type="match status" value="1"/>
</dbReference>
<keyword evidence="4 5" id="KW-0949">S-adenosyl-L-methionine</keyword>
<dbReference type="AlphaFoldDB" id="A0A9D1ADC5"/>
<dbReference type="PANTHER" id="PTHR35863:SF1">
    <property type="entry name" value="COBALT-PRECORRIN-5B C(1)-METHYLTRANSFERASE"/>
    <property type="match status" value="1"/>
</dbReference>
<dbReference type="PROSITE" id="PS00175">
    <property type="entry name" value="PG_MUTASE"/>
    <property type="match status" value="1"/>
</dbReference>
<accession>A0A9D1ADC5</accession>
<dbReference type="InterPro" id="IPR029033">
    <property type="entry name" value="His_PPase_superfam"/>
</dbReference>
<dbReference type="Gene3D" id="3.30.2110.10">
    <property type="entry name" value="CbiD-like"/>
    <property type="match status" value="1"/>
</dbReference>
<comment type="caution">
    <text evidence="6">The sequence shown here is derived from an EMBL/GenBank/DDBJ whole genome shotgun (WGS) entry which is preliminary data.</text>
</comment>
<reference evidence="6" key="2">
    <citation type="journal article" date="2021" name="PeerJ">
        <title>Extensive microbial diversity within the chicken gut microbiome revealed by metagenomics and culture.</title>
        <authorList>
            <person name="Gilroy R."/>
            <person name="Ravi A."/>
            <person name="Getino M."/>
            <person name="Pursley I."/>
            <person name="Horton D.L."/>
            <person name="Alikhan N.F."/>
            <person name="Baker D."/>
            <person name="Gharbi K."/>
            <person name="Hall N."/>
            <person name="Watson M."/>
            <person name="Adriaenssens E.M."/>
            <person name="Foster-Nyarko E."/>
            <person name="Jarju S."/>
            <person name="Secka A."/>
            <person name="Antonio M."/>
            <person name="Oren A."/>
            <person name="Chaudhuri R.R."/>
            <person name="La Ragione R."/>
            <person name="Hildebrand F."/>
            <person name="Pallen M.J."/>
        </authorList>
    </citation>
    <scope>NUCLEOTIDE SEQUENCE</scope>
    <source>
        <strain evidence="6">ChiSjej4B22-8148</strain>
    </source>
</reference>
<organism evidence="6 7">
    <name type="scientific">Candidatus Choladousia intestinavium</name>
    <dbReference type="NCBI Taxonomy" id="2840727"/>
    <lineage>
        <taxon>Bacteria</taxon>
        <taxon>Bacillati</taxon>
        <taxon>Bacillota</taxon>
        <taxon>Clostridia</taxon>
        <taxon>Lachnospirales</taxon>
        <taxon>Lachnospiraceae</taxon>
        <taxon>Lachnospiraceae incertae sedis</taxon>
        <taxon>Candidatus Choladousia</taxon>
    </lineage>
</organism>
<evidence type="ECO:0000313" key="6">
    <source>
        <dbReference type="EMBL" id="HIR13297.1"/>
    </source>
</evidence>
<comment type="pathway">
    <text evidence="5">Cofactor biosynthesis; adenosylcobalamin biosynthesis; cob(II)yrinate a,c-diamide from sirohydrochlorin (anaerobic route): step 6/10.</text>
</comment>
<evidence type="ECO:0000256" key="5">
    <source>
        <dbReference type="HAMAP-Rule" id="MF_00787"/>
    </source>
</evidence>
<dbReference type="Pfam" id="PF01888">
    <property type="entry name" value="CbiD"/>
    <property type="match status" value="1"/>
</dbReference>
<dbReference type="NCBIfam" id="TIGR00312">
    <property type="entry name" value="cbiD"/>
    <property type="match status" value="1"/>
</dbReference>
<dbReference type="CDD" id="cd07067">
    <property type="entry name" value="HP_PGM_like"/>
    <property type="match status" value="1"/>
</dbReference>
<evidence type="ECO:0000256" key="4">
    <source>
        <dbReference type="ARBA" id="ARBA00022691"/>
    </source>
</evidence>
<dbReference type="SMART" id="SM00855">
    <property type="entry name" value="PGAM"/>
    <property type="match status" value="1"/>
</dbReference>
<reference evidence="6" key="1">
    <citation type="submission" date="2020-10" db="EMBL/GenBank/DDBJ databases">
        <authorList>
            <person name="Gilroy R."/>
        </authorList>
    </citation>
    <scope>NUCLEOTIDE SEQUENCE</scope>
    <source>
        <strain evidence="6">ChiSjej4B22-8148</strain>
    </source>
</reference>
<dbReference type="HAMAP" id="MF_00787">
    <property type="entry name" value="CbiD"/>
    <property type="match status" value="1"/>
</dbReference>
<dbReference type="InterPro" id="IPR013078">
    <property type="entry name" value="His_Pase_superF_clade-1"/>
</dbReference>
<comment type="similarity">
    <text evidence="5">Belongs to the CbiD family.</text>
</comment>
<evidence type="ECO:0000313" key="7">
    <source>
        <dbReference type="Proteomes" id="UP000886757"/>
    </source>
</evidence>
<dbReference type="PANTHER" id="PTHR35863">
    <property type="entry name" value="COBALT-PRECORRIN-5B C(1)-METHYLTRANSFERASE"/>
    <property type="match status" value="1"/>
</dbReference>
<evidence type="ECO:0000256" key="3">
    <source>
        <dbReference type="ARBA" id="ARBA00022679"/>
    </source>
</evidence>
<dbReference type="SUPFAM" id="SSF111342">
    <property type="entry name" value="CbiD-like"/>
    <property type="match status" value="1"/>
</dbReference>
<evidence type="ECO:0000256" key="2">
    <source>
        <dbReference type="ARBA" id="ARBA00022603"/>
    </source>
</evidence>
<dbReference type="Pfam" id="PF00300">
    <property type="entry name" value="His_Phos_1"/>
    <property type="match status" value="1"/>
</dbReference>
<comment type="function">
    <text evidence="5">Catalyzes the methylation of C-1 in cobalt-precorrin-5B to form cobalt-precorrin-6A.</text>
</comment>
<gene>
    <name evidence="5 6" type="primary">cbiD</name>
    <name evidence="6" type="ORF">IAB31_05160</name>
</gene>
<dbReference type="EMBL" id="DVGK01000059">
    <property type="protein sequence ID" value="HIR13297.1"/>
    <property type="molecule type" value="Genomic_DNA"/>
</dbReference>
<dbReference type="GO" id="GO:0032259">
    <property type="term" value="P:methylation"/>
    <property type="evidence" value="ECO:0007669"/>
    <property type="project" value="UniProtKB-KW"/>
</dbReference>
<keyword evidence="2 5" id="KW-0489">Methyltransferase</keyword>
<dbReference type="SUPFAM" id="SSF53254">
    <property type="entry name" value="Phosphoglycerate mutase-like"/>
    <property type="match status" value="1"/>
</dbReference>
<dbReference type="InterPro" id="IPR001345">
    <property type="entry name" value="PG/BPGM_mutase_AS"/>
</dbReference>
<proteinExistence type="inferred from homology"/>
<sequence>MRVYLIRHGQTKGNLEKRYVGSTDESLTREGAKGLLEKRGRYSPVEMVFASPMKRCLETAEILFPGIPCRKIKGLEECDFGEFEYENYQSLKGDARYQAWIDSGGSLPFPGGESREEFQERCCQAFLEACQTAEKAGVDRVAFVVHGGTIMAVLDRFSRPHRDYYDWQAKNGEGYEMDWEDGGLKTPVYEECGLGEAYVIRKNKKLRCGYTTGSCAAGAARAACEMLLTGRDVPRVQIQTPKGIPLNLKTEDPVFGEGFASCGVRKYAGDDPDVTDGLLIYARAEYSLAGDVSRGEPVIEIDGGGGVGRVTKPGLDQPVGAAAINHVPREMIRQETETVCREQGYFGGLKITIFVPEGEETAKKTFNPRLGIEGGISILGTSGIVKPMSEEALIASIRAEMKQKKAMGQEYLLITPGNYGENFIRNKEISEKLDADQSMKCSNYVGETLDMAVELGIKGILFIAHIGKFIKVSGGIMNTHSAQGDCRAELMAAQAIRVGAPLSLVKRILDTNTTEEAVGLLKEGGICDRVMEETAGRIQFYLQKRCGGALATEVVLYSNQHGFLGQTRGAEAMIQKIIQQKEQGG</sequence>
<dbReference type="EC" id="2.1.1.195" evidence="5"/>
<dbReference type="InterPro" id="IPR036074">
    <property type="entry name" value="CbiD_sf"/>
</dbReference>
<keyword evidence="3 5" id="KW-0808">Transferase</keyword>
<comment type="catalytic activity">
    <reaction evidence="5">
        <text>Co-precorrin-5B + S-adenosyl-L-methionine = Co-precorrin-6A + S-adenosyl-L-homocysteine</text>
        <dbReference type="Rhea" id="RHEA:26285"/>
        <dbReference type="ChEBI" id="CHEBI:57856"/>
        <dbReference type="ChEBI" id="CHEBI:59789"/>
        <dbReference type="ChEBI" id="CHEBI:60063"/>
        <dbReference type="ChEBI" id="CHEBI:60064"/>
        <dbReference type="EC" id="2.1.1.195"/>
    </reaction>
</comment>
<dbReference type="Proteomes" id="UP000886757">
    <property type="component" value="Unassembled WGS sequence"/>
</dbReference>
<keyword evidence="1 5" id="KW-0169">Cobalamin biosynthesis</keyword>
<dbReference type="InterPro" id="IPR002748">
    <property type="entry name" value="CbiD"/>
</dbReference>
<dbReference type="GO" id="GO:0008168">
    <property type="term" value="F:methyltransferase activity"/>
    <property type="evidence" value="ECO:0007669"/>
    <property type="project" value="UniProtKB-UniRule"/>
</dbReference>